<evidence type="ECO:0000259" key="2">
    <source>
        <dbReference type="Pfam" id="PF24809"/>
    </source>
</evidence>
<feature type="domain" description="DUF7708" evidence="2">
    <location>
        <begin position="79"/>
        <end position="217"/>
    </location>
</feature>
<sequence>MAHPARPALPQLDWGQPTTSKLEVDKLFNDAKSSFLETLTPQERDQFTGCSSADQLLCDIRTLENLPKSRRALPFMRKIKGFSDFLSPYFKVIEIVFQSNPEWSCIAWGAFRLVLQLASNFTTFFEKLSKLIEKLTATLPQYAEFYQTLCSGDRSFSPRLSNSLVRFYVDMLEFFQAVARVFSRPNGKLKRSPTVIADLLWRPFDLRFEDILERMKFHQGVLRDELNWAGMEKLRLMFEKEAKRAEDKRAEARRHEKLSETIRNTLSDEAQRNFRASIVTWLAPPSFKDNFETAQDSREEGTAEWLFDEPKFKAWVSSTAESISSRVLWIRGNPGWGKTVVAASTIEELESNRSESGQEPIVCYYFFNRQDSLKDSSTPLAAYRAIALQIFQKCHTIEEIHSIYGLANDGSKSSASEHELRDLLGMVIPLLSDLYLVLDGLDECAGVAKLINDIRDFCSLSPSKAILFSRPHVAPLRRFFGPEQIITMCQNVMSDDIQVFVHHQVEILRDKGCFPFNADLLSIEGKIVGQADGMFLWARLMIYYLDSPALTKSERMSTIFKTTPVGLQQMYDKILSQIALMDDASRKLASSVFTWITYAQDELTAEECSDAVYPAVGTDDASEKKNYVDNAVIVVCCGLVEKRQNSTLRFIHLTAKDHLLSLATRGREMFTSPVLEAHIEIATRCLSYLLFSVPAQPLSGNPSTSASPKVLCCQYPLLRYAATHWAKHLQDGFTALMDGNASLTGLEKLRGAIDMLIKFLDFPLNVMVWIEAVYLFNKGPFISSIGSILDLLRGSLEASSDPGIFKAADNFSSFVHDLQEINGDWKDTLEDSPHEIWGDIPSFTTSRFLAQNRGISMEILAPSEQDHSRKCTHPIFCIASQNSDCSLIGKLTIYPSSIFHRLWKTNHLSYDKNWQQRFFGDDNDYQRYCEGWIAQYDIHRLGEKSEKVFSKTITLASEEIALQMQFSLRLSPVRCWKLKFPLAISPDLSAISILRTITTFDPWNLQEDGLQQYFSIIPALNHCELFRRSWSRKDVFSELPYIYEWLFTSNNRFAVFRDWDMEQNYGSFAIFRLIRCLSGLESALFMYHRFDGRIDQEGLRICAIHPFKARLMLLDQNKLFFMDLETAFH</sequence>
<organism evidence="4 5">
    <name type="scientific">Delitschia confertaspora ATCC 74209</name>
    <dbReference type="NCBI Taxonomy" id="1513339"/>
    <lineage>
        <taxon>Eukaryota</taxon>
        <taxon>Fungi</taxon>
        <taxon>Dikarya</taxon>
        <taxon>Ascomycota</taxon>
        <taxon>Pezizomycotina</taxon>
        <taxon>Dothideomycetes</taxon>
        <taxon>Pleosporomycetidae</taxon>
        <taxon>Pleosporales</taxon>
        <taxon>Delitschiaceae</taxon>
        <taxon>Delitschia</taxon>
    </lineage>
</organism>
<keyword evidence="1" id="KW-0677">Repeat</keyword>
<feature type="domain" description="Nephrocystin 3-like N-terminal" evidence="3">
    <location>
        <begin position="301"/>
        <end position="469"/>
    </location>
</feature>
<dbReference type="AlphaFoldDB" id="A0A9P4JJ14"/>
<proteinExistence type="predicted"/>
<dbReference type="Gene3D" id="3.40.50.300">
    <property type="entry name" value="P-loop containing nucleotide triphosphate hydrolases"/>
    <property type="match status" value="1"/>
</dbReference>
<dbReference type="EMBL" id="ML994041">
    <property type="protein sequence ID" value="KAF2200065.1"/>
    <property type="molecule type" value="Genomic_DNA"/>
</dbReference>
<gene>
    <name evidence="4" type="ORF">GQ43DRAFT_90178</name>
</gene>
<evidence type="ECO:0008006" key="6">
    <source>
        <dbReference type="Google" id="ProtNLM"/>
    </source>
</evidence>
<evidence type="ECO:0000313" key="5">
    <source>
        <dbReference type="Proteomes" id="UP000799536"/>
    </source>
</evidence>
<dbReference type="Proteomes" id="UP000799536">
    <property type="component" value="Unassembled WGS sequence"/>
</dbReference>
<dbReference type="Pfam" id="PF24883">
    <property type="entry name" value="NPHP3_N"/>
    <property type="match status" value="1"/>
</dbReference>
<dbReference type="PANTHER" id="PTHR10039">
    <property type="entry name" value="AMELOGENIN"/>
    <property type="match status" value="1"/>
</dbReference>
<reference evidence="4" key="1">
    <citation type="journal article" date="2020" name="Stud. Mycol.">
        <title>101 Dothideomycetes genomes: a test case for predicting lifestyles and emergence of pathogens.</title>
        <authorList>
            <person name="Haridas S."/>
            <person name="Albert R."/>
            <person name="Binder M."/>
            <person name="Bloem J."/>
            <person name="Labutti K."/>
            <person name="Salamov A."/>
            <person name="Andreopoulos B."/>
            <person name="Baker S."/>
            <person name="Barry K."/>
            <person name="Bills G."/>
            <person name="Bluhm B."/>
            <person name="Cannon C."/>
            <person name="Castanera R."/>
            <person name="Culley D."/>
            <person name="Daum C."/>
            <person name="Ezra D."/>
            <person name="Gonzalez J."/>
            <person name="Henrissat B."/>
            <person name="Kuo A."/>
            <person name="Liang C."/>
            <person name="Lipzen A."/>
            <person name="Lutzoni F."/>
            <person name="Magnuson J."/>
            <person name="Mondo S."/>
            <person name="Nolan M."/>
            <person name="Ohm R."/>
            <person name="Pangilinan J."/>
            <person name="Park H.-J."/>
            <person name="Ramirez L."/>
            <person name="Alfaro M."/>
            <person name="Sun H."/>
            <person name="Tritt A."/>
            <person name="Yoshinaga Y."/>
            <person name="Zwiers L.-H."/>
            <person name="Turgeon B."/>
            <person name="Goodwin S."/>
            <person name="Spatafora J."/>
            <person name="Crous P."/>
            <person name="Grigoriev I."/>
        </authorList>
    </citation>
    <scope>NUCLEOTIDE SEQUENCE</scope>
    <source>
        <strain evidence="4">ATCC 74209</strain>
    </source>
</reference>
<comment type="caution">
    <text evidence="4">The sequence shown here is derived from an EMBL/GenBank/DDBJ whole genome shotgun (WGS) entry which is preliminary data.</text>
</comment>
<dbReference type="SUPFAM" id="SSF52540">
    <property type="entry name" value="P-loop containing nucleoside triphosphate hydrolases"/>
    <property type="match status" value="1"/>
</dbReference>
<evidence type="ECO:0000313" key="4">
    <source>
        <dbReference type="EMBL" id="KAF2200065.1"/>
    </source>
</evidence>
<evidence type="ECO:0000256" key="1">
    <source>
        <dbReference type="ARBA" id="ARBA00022737"/>
    </source>
</evidence>
<evidence type="ECO:0000259" key="3">
    <source>
        <dbReference type="Pfam" id="PF24883"/>
    </source>
</evidence>
<accession>A0A9P4JJ14</accession>
<dbReference type="PANTHER" id="PTHR10039:SF14">
    <property type="entry name" value="NACHT DOMAIN-CONTAINING PROTEIN"/>
    <property type="match status" value="1"/>
</dbReference>
<dbReference type="InterPro" id="IPR056884">
    <property type="entry name" value="NPHP3-like_N"/>
</dbReference>
<keyword evidence="5" id="KW-1185">Reference proteome</keyword>
<dbReference type="InterPro" id="IPR027417">
    <property type="entry name" value="P-loop_NTPase"/>
</dbReference>
<name>A0A9P4JJ14_9PLEO</name>
<protein>
    <recommendedName>
        <fullName evidence="6">NACHT domain-containing protein</fullName>
    </recommendedName>
</protein>
<dbReference type="InterPro" id="IPR056125">
    <property type="entry name" value="DUF7708"/>
</dbReference>
<dbReference type="Pfam" id="PF24809">
    <property type="entry name" value="DUF7708"/>
    <property type="match status" value="1"/>
</dbReference>
<dbReference type="OrthoDB" id="5389400at2759"/>